<reference evidence="2" key="1">
    <citation type="submission" date="2017-09" db="EMBL/GenBank/DDBJ databases">
        <title>Contemporary evolution of a Lepidopteran species, Heliothis virescens, in response to modern agricultural practices.</title>
        <authorList>
            <person name="Fritz M.L."/>
            <person name="Deyonke A.M."/>
            <person name="Papanicolaou A."/>
            <person name="Micinski S."/>
            <person name="Westbrook J."/>
            <person name="Gould F."/>
        </authorList>
    </citation>
    <scope>NUCLEOTIDE SEQUENCE [LARGE SCALE GENOMIC DNA]</scope>
    <source>
        <strain evidence="2">HvINT-</strain>
        <tissue evidence="2">Whole body</tissue>
    </source>
</reference>
<comment type="caution">
    <text evidence="2">The sequence shown here is derived from an EMBL/GenBank/DDBJ whole genome shotgun (WGS) entry which is preliminary data.</text>
</comment>
<sequence length="82" mass="8761">MCCRASLKRGLAFSYSFKNPPLLKMGHVNSQQAEAVPSTSQGSKADKGESPGTSMENADKKSKKVNTSSFFSPGSWQSKSEG</sequence>
<evidence type="ECO:0000256" key="1">
    <source>
        <dbReference type="SAM" id="MobiDB-lite"/>
    </source>
</evidence>
<dbReference type="EMBL" id="NWSH01006407">
    <property type="protein sequence ID" value="PCG63458.1"/>
    <property type="molecule type" value="Genomic_DNA"/>
</dbReference>
<dbReference type="EMBL" id="NWSH01006407">
    <property type="protein sequence ID" value="PCG63459.1"/>
    <property type="molecule type" value="Genomic_DNA"/>
</dbReference>
<feature type="compositionally biased region" description="Polar residues" evidence="1">
    <location>
        <begin position="28"/>
        <end position="43"/>
    </location>
</feature>
<feature type="region of interest" description="Disordered" evidence="1">
    <location>
        <begin position="24"/>
        <end position="82"/>
    </location>
</feature>
<evidence type="ECO:0000313" key="2">
    <source>
        <dbReference type="EMBL" id="PCG63458.1"/>
    </source>
</evidence>
<organism evidence="2">
    <name type="scientific">Heliothis virescens</name>
    <name type="common">Tobacco budworm moth</name>
    <dbReference type="NCBI Taxonomy" id="7102"/>
    <lineage>
        <taxon>Eukaryota</taxon>
        <taxon>Metazoa</taxon>
        <taxon>Ecdysozoa</taxon>
        <taxon>Arthropoda</taxon>
        <taxon>Hexapoda</taxon>
        <taxon>Insecta</taxon>
        <taxon>Pterygota</taxon>
        <taxon>Neoptera</taxon>
        <taxon>Endopterygota</taxon>
        <taxon>Lepidoptera</taxon>
        <taxon>Glossata</taxon>
        <taxon>Ditrysia</taxon>
        <taxon>Noctuoidea</taxon>
        <taxon>Noctuidae</taxon>
        <taxon>Heliothinae</taxon>
        <taxon>Heliothis</taxon>
    </lineage>
</organism>
<accession>A0A2A4IVQ0</accession>
<gene>
    <name evidence="2" type="ORF">B5V51_12266</name>
</gene>
<name>A0A2A4IVQ0_HELVI</name>
<feature type="compositionally biased region" description="Polar residues" evidence="1">
    <location>
        <begin position="65"/>
        <end position="82"/>
    </location>
</feature>
<proteinExistence type="predicted"/>
<protein>
    <submittedName>
        <fullName evidence="2">Uncharacterized protein</fullName>
    </submittedName>
</protein>
<dbReference type="AlphaFoldDB" id="A0A2A4IVQ0"/>